<comment type="caution">
    <text evidence="1">The sequence shown here is derived from an EMBL/GenBank/DDBJ whole genome shotgun (WGS) entry which is preliminary data.</text>
</comment>
<organism evidence="1 2">
    <name type="scientific">Spiromyces aspiralis</name>
    <dbReference type="NCBI Taxonomy" id="68401"/>
    <lineage>
        <taxon>Eukaryota</taxon>
        <taxon>Fungi</taxon>
        <taxon>Fungi incertae sedis</taxon>
        <taxon>Zoopagomycota</taxon>
        <taxon>Kickxellomycotina</taxon>
        <taxon>Kickxellomycetes</taxon>
        <taxon>Kickxellales</taxon>
        <taxon>Kickxellaceae</taxon>
        <taxon>Spiromyces</taxon>
    </lineage>
</organism>
<protein>
    <submittedName>
        <fullName evidence="1">Uncharacterized protein</fullName>
    </submittedName>
</protein>
<sequence>MSSAAVPEKRKQLPEEFDGNQQQPQHTSPSPHKQRTMHSKHRDPAGSGHKKQRRGAETAASYEEPGALDCPTLASLKSKQDMLTQFGFYRNLLDQHGRITQSSQEAVFKETEEKRLQVLKLFESITSDIGDSNLYR</sequence>
<feature type="non-terminal residue" evidence="1">
    <location>
        <position position="136"/>
    </location>
</feature>
<keyword evidence="2" id="KW-1185">Reference proteome</keyword>
<gene>
    <name evidence="1" type="ORF">EV182_001664</name>
</gene>
<accession>A0ACC1I0G8</accession>
<dbReference type="EMBL" id="JAMZIH010000265">
    <property type="protein sequence ID" value="KAJ1679629.1"/>
    <property type="molecule type" value="Genomic_DNA"/>
</dbReference>
<evidence type="ECO:0000313" key="1">
    <source>
        <dbReference type="EMBL" id="KAJ1679629.1"/>
    </source>
</evidence>
<proteinExistence type="predicted"/>
<evidence type="ECO:0000313" key="2">
    <source>
        <dbReference type="Proteomes" id="UP001145114"/>
    </source>
</evidence>
<reference evidence="1" key="1">
    <citation type="submission" date="2022-06" db="EMBL/GenBank/DDBJ databases">
        <title>Phylogenomic reconstructions and comparative analyses of Kickxellomycotina fungi.</title>
        <authorList>
            <person name="Reynolds N.K."/>
            <person name="Stajich J.E."/>
            <person name="Barry K."/>
            <person name="Grigoriev I.V."/>
            <person name="Crous P."/>
            <person name="Smith M.E."/>
        </authorList>
    </citation>
    <scope>NUCLEOTIDE SEQUENCE</scope>
    <source>
        <strain evidence="1">RSA 2271</strain>
    </source>
</reference>
<dbReference type="Proteomes" id="UP001145114">
    <property type="component" value="Unassembled WGS sequence"/>
</dbReference>
<name>A0ACC1I0G8_9FUNG</name>